<reference evidence="4" key="1">
    <citation type="submission" date="2025-08" db="UniProtKB">
        <authorList>
            <consortium name="RefSeq"/>
        </authorList>
    </citation>
    <scope>IDENTIFICATION</scope>
    <source>
        <strain evidence="4">15085-1641.00</strain>
        <tissue evidence="4">Whole body</tissue>
    </source>
</reference>
<name>A0A6J1LGR5_DROHY</name>
<dbReference type="RefSeq" id="XP_023163722.1">
    <property type="nucleotide sequence ID" value="XM_023307954.2"/>
</dbReference>
<evidence type="ECO:0000313" key="3">
    <source>
        <dbReference type="Proteomes" id="UP000504633"/>
    </source>
</evidence>
<feature type="region of interest" description="Disordered" evidence="1">
    <location>
        <begin position="312"/>
        <end position="358"/>
    </location>
</feature>
<keyword evidence="3" id="KW-1185">Reference proteome</keyword>
<evidence type="ECO:0000256" key="1">
    <source>
        <dbReference type="SAM" id="MobiDB-lite"/>
    </source>
</evidence>
<feature type="compositionally biased region" description="Basic and acidic residues" evidence="1">
    <location>
        <begin position="339"/>
        <end position="358"/>
    </location>
</feature>
<evidence type="ECO:0000313" key="4">
    <source>
        <dbReference type="RefSeq" id="XP_023163722.1"/>
    </source>
</evidence>
<dbReference type="GeneID" id="111594593"/>
<accession>A0A6J1LGR5</accession>
<sequence>MGDAYQVMRDTADKLVKYLQSINIAEIRQSMEFIGAHQVEVVVGVLVFLALQFTKFTAVLLLACLIAFTIFYMWDTLFPDLTDDYYQKRFINGPDTYGAGYGPRYANDRAVGTSTPYLNFQAAAQDARTSALFPPFNATDEDQLHGDPSGYQDEKMEFLRDRGAAAPPSRDRMRPQRRSYLSGHMTPVGHRGSVSDLRSHRRPYNQIDEYRYLRRSERANDPQVFRRMIASEYRAYRPGTATENLNHHRHQYPNDETKMKRIGTQSTADDKQSKNRRTSDKSTSHKRYVSSEMPERYRYGSRDNMMRRLRHFSQGPLPHSSGAHGRFDTSGLHGNTEGRGTKRRADYQYSKRESRLGQ</sequence>
<feature type="region of interest" description="Disordered" evidence="1">
    <location>
        <begin position="239"/>
        <end position="300"/>
    </location>
</feature>
<feature type="region of interest" description="Disordered" evidence="1">
    <location>
        <begin position="162"/>
        <end position="202"/>
    </location>
</feature>
<dbReference type="KEGG" id="dhe:111594593"/>
<dbReference type="OrthoDB" id="7861500at2759"/>
<keyword evidence="2" id="KW-0472">Membrane</keyword>
<feature type="compositionally biased region" description="Basic and acidic residues" evidence="1">
    <location>
        <begin position="268"/>
        <end position="283"/>
    </location>
</feature>
<dbReference type="AlphaFoldDB" id="A0A6J1LGR5"/>
<gene>
    <name evidence="4" type="primary">LOC111594593</name>
</gene>
<evidence type="ECO:0000256" key="2">
    <source>
        <dbReference type="SAM" id="Phobius"/>
    </source>
</evidence>
<keyword evidence="2" id="KW-1133">Transmembrane helix</keyword>
<organism evidence="3 4">
    <name type="scientific">Drosophila hydei</name>
    <name type="common">Fruit fly</name>
    <dbReference type="NCBI Taxonomy" id="7224"/>
    <lineage>
        <taxon>Eukaryota</taxon>
        <taxon>Metazoa</taxon>
        <taxon>Ecdysozoa</taxon>
        <taxon>Arthropoda</taxon>
        <taxon>Hexapoda</taxon>
        <taxon>Insecta</taxon>
        <taxon>Pterygota</taxon>
        <taxon>Neoptera</taxon>
        <taxon>Endopterygota</taxon>
        <taxon>Diptera</taxon>
        <taxon>Brachycera</taxon>
        <taxon>Muscomorpha</taxon>
        <taxon>Ephydroidea</taxon>
        <taxon>Drosophilidae</taxon>
        <taxon>Drosophila</taxon>
    </lineage>
</organism>
<protein>
    <submittedName>
        <fullName evidence="4">Uncharacterized protein LOC111594593 isoform X1</fullName>
    </submittedName>
</protein>
<feature type="compositionally biased region" description="Basic and acidic residues" evidence="1">
    <location>
        <begin position="162"/>
        <end position="174"/>
    </location>
</feature>
<dbReference type="Proteomes" id="UP000504633">
    <property type="component" value="Unplaced"/>
</dbReference>
<proteinExistence type="predicted"/>
<keyword evidence="2" id="KW-0812">Transmembrane</keyword>
<feature type="transmembrane region" description="Helical" evidence="2">
    <location>
        <begin position="58"/>
        <end position="74"/>
    </location>
</feature>